<gene>
    <name evidence="1" type="ordered locus">MTR_4g023860</name>
</gene>
<dbReference type="PaxDb" id="3880-AES87294"/>
<reference evidence="1 3" key="1">
    <citation type="journal article" date="2011" name="Nature">
        <title>The Medicago genome provides insight into the evolution of rhizobial symbioses.</title>
        <authorList>
            <person name="Young N.D."/>
            <person name="Debelle F."/>
            <person name="Oldroyd G.E."/>
            <person name="Geurts R."/>
            <person name="Cannon S.B."/>
            <person name="Udvardi M.K."/>
            <person name="Benedito V.A."/>
            <person name="Mayer K.F."/>
            <person name="Gouzy J."/>
            <person name="Schoof H."/>
            <person name="Van de Peer Y."/>
            <person name="Proost S."/>
            <person name="Cook D.R."/>
            <person name="Meyers B.C."/>
            <person name="Spannagl M."/>
            <person name="Cheung F."/>
            <person name="De Mita S."/>
            <person name="Krishnakumar V."/>
            <person name="Gundlach H."/>
            <person name="Zhou S."/>
            <person name="Mudge J."/>
            <person name="Bharti A.K."/>
            <person name="Murray J.D."/>
            <person name="Naoumkina M.A."/>
            <person name="Rosen B."/>
            <person name="Silverstein K.A."/>
            <person name="Tang H."/>
            <person name="Rombauts S."/>
            <person name="Zhao P.X."/>
            <person name="Zhou P."/>
            <person name="Barbe V."/>
            <person name="Bardou P."/>
            <person name="Bechner M."/>
            <person name="Bellec A."/>
            <person name="Berger A."/>
            <person name="Berges H."/>
            <person name="Bidwell S."/>
            <person name="Bisseling T."/>
            <person name="Choisne N."/>
            <person name="Couloux A."/>
            <person name="Denny R."/>
            <person name="Deshpande S."/>
            <person name="Dai X."/>
            <person name="Doyle J.J."/>
            <person name="Dudez A.M."/>
            <person name="Farmer A.D."/>
            <person name="Fouteau S."/>
            <person name="Franken C."/>
            <person name="Gibelin C."/>
            <person name="Gish J."/>
            <person name="Goldstein S."/>
            <person name="Gonzalez A.J."/>
            <person name="Green P.J."/>
            <person name="Hallab A."/>
            <person name="Hartog M."/>
            <person name="Hua A."/>
            <person name="Humphray S.J."/>
            <person name="Jeong D.H."/>
            <person name="Jing Y."/>
            <person name="Jocker A."/>
            <person name="Kenton S.M."/>
            <person name="Kim D.J."/>
            <person name="Klee K."/>
            <person name="Lai H."/>
            <person name="Lang C."/>
            <person name="Lin S."/>
            <person name="Macmil S.L."/>
            <person name="Magdelenat G."/>
            <person name="Matthews L."/>
            <person name="McCorrison J."/>
            <person name="Monaghan E.L."/>
            <person name="Mun J.H."/>
            <person name="Najar F.Z."/>
            <person name="Nicholson C."/>
            <person name="Noirot C."/>
            <person name="O'Bleness M."/>
            <person name="Paule C.R."/>
            <person name="Poulain J."/>
            <person name="Prion F."/>
            <person name="Qin B."/>
            <person name="Qu C."/>
            <person name="Retzel E.F."/>
            <person name="Riddle C."/>
            <person name="Sallet E."/>
            <person name="Samain S."/>
            <person name="Samson N."/>
            <person name="Sanders I."/>
            <person name="Saurat O."/>
            <person name="Scarpelli C."/>
            <person name="Schiex T."/>
            <person name="Segurens B."/>
            <person name="Severin A.J."/>
            <person name="Sherrier D.J."/>
            <person name="Shi R."/>
            <person name="Sims S."/>
            <person name="Singer S.R."/>
            <person name="Sinharoy S."/>
            <person name="Sterck L."/>
            <person name="Viollet A."/>
            <person name="Wang B.B."/>
            <person name="Wang K."/>
            <person name="Wang M."/>
            <person name="Wang X."/>
            <person name="Warfsmann J."/>
            <person name="Weissenbach J."/>
            <person name="White D.D."/>
            <person name="White J.D."/>
            <person name="Wiley G.B."/>
            <person name="Wincker P."/>
            <person name="Xing Y."/>
            <person name="Yang L."/>
            <person name="Yao Z."/>
            <person name="Ying F."/>
            <person name="Zhai J."/>
            <person name="Zhou L."/>
            <person name="Zuber A."/>
            <person name="Denarie J."/>
            <person name="Dixon R.A."/>
            <person name="May G.D."/>
            <person name="Schwartz D.C."/>
            <person name="Rogers J."/>
            <person name="Quetier F."/>
            <person name="Town C.D."/>
            <person name="Roe B.A."/>
        </authorList>
    </citation>
    <scope>NUCLEOTIDE SEQUENCE [LARGE SCALE GENOMIC DNA]</scope>
    <source>
        <strain evidence="1">A17</strain>
        <strain evidence="2 3">cv. Jemalong A17</strain>
    </source>
</reference>
<name>G7JEJ2_MEDTR</name>
<dbReference type="EnsemblPlants" id="AES87294">
    <property type="protein sequence ID" value="AES87294"/>
    <property type="gene ID" value="MTR_4g023860"/>
</dbReference>
<evidence type="ECO:0000313" key="1">
    <source>
        <dbReference type="EMBL" id="AES87294.1"/>
    </source>
</evidence>
<dbReference type="HOGENOM" id="CLU_2982063_0_0_1"/>
<organism evidence="1 3">
    <name type="scientific">Medicago truncatula</name>
    <name type="common">Barrel medic</name>
    <name type="synonym">Medicago tribuloides</name>
    <dbReference type="NCBI Taxonomy" id="3880"/>
    <lineage>
        <taxon>Eukaryota</taxon>
        <taxon>Viridiplantae</taxon>
        <taxon>Streptophyta</taxon>
        <taxon>Embryophyta</taxon>
        <taxon>Tracheophyta</taxon>
        <taxon>Spermatophyta</taxon>
        <taxon>Magnoliopsida</taxon>
        <taxon>eudicotyledons</taxon>
        <taxon>Gunneridae</taxon>
        <taxon>Pentapetalae</taxon>
        <taxon>rosids</taxon>
        <taxon>fabids</taxon>
        <taxon>Fabales</taxon>
        <taxon>Fabaceae</taxon>
        <taxon>Papilionoideae</taxon>
        <taxon>50 kb inversion clade</taxon>
        <taxon>NPAAA clade</taxon>
        <taxon>Hologalegina</taxon>
        <taxon>IRL clade</taxon>
        <taxon>Trifolieae</taxon>
        <taxon>Medicago</taxon>
    </lineage>
</organism>
<dbReference type="Proteomes" id="UP000002051">
    <property type="component" value="Chromosome 4"/>
</dbReference>
<keyword evidence="3" id="KW-1185">Reference proteome</keyword>
<evidence type="ECO:0000313" key="2">
    <source>
        <dbReference type="EnsemblPlants" id="AES87294"/>
    </source>
</evidence>
<evidence type="ECO:0000313" key="3">
    <source>
        <dbReference type="Proteomes" id="UP000002051"/>
    </source>
</evidence>
<dbReference type="EMBL" id="CM001220">
    <property type="protein sequence ID" value="AES87294.1"/>
    <property type="molecule type" value="Genomic_DNA"/>
</dbReference>
<proteinExistence type="predicted"/>
<reference evidence="1 3" key="2">
    <citation type="journal article" date="2014" name="BMC Genomics">
        <title>An improved genome release (version Mt4.0) for the model legume Medicago truncatula.</title>
        <authorList>
            <person name="Tang H."/>
            <person name="Krishnakumar V."/>
            <person name="Bidwell S."/>
            <person name="Rosen B."/>
            <person name="Chan A."/>
            <person name="Zhou S."/>
            <person name="Gentzbittel L."/>
            <person name="Childs K.L."/>
            <person name="Yandell M."/>
            <person name="Gundlach H."/>
            <person name="Mayer K.F."/>
            <person name="Schwartz D.C."/>
            <person name="Town C.D."/>
        </authorList>
    </citation>
    <scope>GENOME REANNOTATION</scope>
    <source>
        <strain evidence="2 3">cv. Jemalong A17</strain>
    </source>
</reference>
<accession>G7JEJ2</accession>
<dbReference type="AlphaFoldDB" id="G7JEJ2"/>
<protein>
    <submittedName>
        <fullName evidence="1 2">Uncharacterized protein</fullName>
    </submittedName>
</protein>
<reference evidence="2" key="3">
    <citation type="submission" date="2015-04" db="UniProtKB">
        <authorList>
            <consortium name="EnsemblPlants"/>
        </authorList>
    </citation>
    <scope>IDENTIFICATION</scope>
    <source>
        <strain evidence="2">cv. Jemalong A17</strain>
    </source>
</reference>
<sequence>MGGRTSWLKYRIKHFDILDVGLLTLPRPLRADVHDGFHSVGIDPMIALSFLAVFGGAA</sequence>